<protein>
    <submittedName>
        <fullName evidence="1">Uncharacterized protein</fullName>
    </submittedName>
</protein>
<gene>
    <name evidence="1" type="ORF">H7C19_33935</name>
</gene>
<sequence>MVEPVVAVEHVIQPILARLGQRAERGFAAPVVEEQQQARPESGRPPMRLLEHVAPPWLACGKFAPMRALVRRVLATVCVQASSTRVGSIAQRPSPIAIRRTSLPQPVHWNWNVSAIRNDKTRGSLA</sequence>
<keyword evidence="2" id="KW-1185">Reference proteome</keyword>
<dbReference type="Proteomes" id="UP000547209">
    <property type="component" value="Unassembled WGS sequence"/>
</dbReference>
<dbReference type="RefSeq" id="WP_185673519.1">
    <property type="nucleotide sequence ID" value="NZ_JACJVP010000092.1"/>
</dbReference>
<evidence type="ECO:0000313" key="2">
    <source>
        <dbReference type="Proteomes" id="UP000547209"/>
    </source>
</evidence>
<name>A0A7X0RXW9_9BACL</name>
<proteinExistence type="predicted"/>
<reference evidence="1 2" key="1">
    <citation type="submission" date="2020-08" db="EMBL/GenBank/DDBJ databases">
        <title>Cohnella phylogeny.</title>
        <authorList>
            <person name="Dunlap C."/>
        </authorList>
    </citation>
    <scope>NUCLEOTIDE SEQUENCE [LARGE SCALE GENOMIC DNA]</scope>
    <source>
        <strain evidence="1 2">DSM 28246</strain>
    </source>
</reference>
<comment type="caution">
    <text evidence="1">The sequence shown here is derived from an EMBL/GenBank/DDBJ whole genome shotgun (WGS) entry which is preliminary data.</text>
</comment>
<accession>A0A7X0RXW9</accession>
<dbReference type="AlphaFoldDB" id="A0A7X0RXW9"/>
<organism evidence="1 2">
    <name type="scientific">Cohnella nanjingensis</name>
    <dbReference type="NCBI Taxonomy" id="1387779"/>
    <lineage>
        <taxon>Bacteria</taxon>
        <taxon>Bacillati</taxon>
        <taxon>Bacillota</taxon>
        <taxon>Bacilli</taxon>
        <taxon>Bacillales</taxon>
        <taxon>Paenibacillaceae</taxon>
        <taxon>Cohnella</taxon>
    </lineage>
</organism>
<dbReference type="EMBL" id="JACJVP010000092">
    <property type="protein sequence ID" value="MBB6675674.1"/>
    <property type="molecule type" value="Genomic_DNA"/>
</dbReference>
<evidence type="ECO:0000313" key="1">
    <source>
        <dbReference type="EMBL" id="MBB6675674.1"/>
    </source>
</evidence>